<sequence>MVSQLFRKFQEAVKNGTPLQYVNGGSGNPRAAAYGRTASRQTTESSLSFIGDYLAGWRTIEVLLNGPNRHNPTVLMEHVESQRKIVGMNPLGLIRLQSWDDFFEAIDAQALTTTFVFDVRVFGVFNSPIASFIWNYVLLAYGVVAFLASFKAGGFFMNLLAIAQVLALAVPYHDSRNPAHDADLAYYSLWAFLVIHILLWYQFLTLLSSSPLYCSIIVVLITAHASLRTREWVRLVKDTIRKRNGQVQQQQQAAAAGGCDATDRQRRMYQRRPMDSFIVSDIDTLPQREFFFTKAFLDMNRNGPVIVHEEKDSSRRPIDQNGERYRRERDDTEMIRSTGGRPVEARGKVIGASGVYGLARCEGLLIPHSTRLASLDVTRFYEVLEIGRTGALSLNSRYRESIAESVYSDDDDESRSLRYSSSEDGSEEGSMAEAESRPVICRVPARDGRHSSVLAVGSLRNAKNRTQGEVAYRAECRREILNTYADLLRVGELWINGKPTRWRTRGYGKEAWFDHFELAFRARLRELERSGLVPHCDLANEITLIYWVGLSLIWNMQVDVYKLLFMGDLLLHTADPREIT</sequence>
<evidence type="ECO:0000256" key="2">
    <source>
        <dbReference type="SAM" id="Phobius"/>
    </source>
</evidence>
<protein>
    <submittedName>
        <fullName evidence="3">Uncharacterized protein</fullName>
    </submittedName>
</protein>
<keyword evidence="2" id="KW-0472">Membrane</keyword>
<name>A0A7J6SUQ6_PEROL</name>
<feature type="transmembrane region" description="Helical" evidence="2">
    <location>
        <begin position="155"/>
        <end position="172"/>
    </location>
</feature>
<keyword evidence="2" id="KW-1133">Transmembrane helix</keyword>
<dbReference type="EMBL" id="JABANM010012138">
    <property type="protein sequence ID" value="KAF4736515.1"/>
    <property type="molecule type" value="Genomic_DNA"/>
</dbReference>
<keyword evidence="2" id="KW-0812">Transmembrane</keyword>
<evidence type="ECO:0000313" key="3">
    <source>
        <dbReference type="EMBL" id="KAF4736515.1"/>
    </source>
</evidence>
<reference evidence="3 4" key="1">
    <citation type="submission" date="2020-04" db="EMBL/GenBank/DDBJ databases">
        <title>Perkinsus olseni comparative genomics.</title>
        <authorList>
            <person name="Bogema D.R."/>
        </authorList>
    </citation>
    <scope>NUCLEOTIDE SEQUENCE [LARGE SCALE GENOMIC DNA]</scope>
    <source>
        <strain evidence="3">ATCC PRA-205</strain>
    </source>
</reference>
<feature type="transmembrane region" description="Helical" evidence="2">
    <location>
        <begin position="184"/>
        <end position="204"/>
    </location>
</feature>
<feature type="compositionally biased region" description="Low complexity" evidence="1">
    <location>
        <begin position="420"/>
        <end position="433"/>
    </location>
</feature>
<feature type="transmembrane region" description="Helical" evidence="2">
    <location>
        <begin position="129"/>
        <end position="149"/>
    </location>
</feature>
<evidence type="ECO:0000313" key="4">
    <source>
        <dbReference type="Proteomes" id="UP000574390"/>
    </source>
</evidence>
<dbReference type="AlphaFoldDB" id="A0A7J6SUQ6"/>
<dbReference type="Proteomes" id="UP000574390">
    <property type="component" value="Unassembled WGS sequence"/>
</dbReference>
<proteinExistence type="predicted"/>
<comment type="caution">
    <text evidence="3">The sequence shown here is derived from an EMBL/GenBank/DDBJ whole genome shotgun (WGS) entry which is preliminary data.</text>
</comment>
<accession>A0A7J6SUQ6</accession>
<organism evidence="3 4">
    <name type="scientific">Perkinsus olseni</name>
    <name type="common">Perkinsus atlanticus</name>
    <dbReference type="NCBI Taxonomy" id="32597"/>
    <lineage>
        <taxon>Eukaryota</taxon>
        <taxon>Sar</taxon>
        <taxon>Alveolata</taxon>
        <taxon>Perkinsozoa</taxon>
        <taxon>Perkinsea</taxon>
        <taxon>Perkinsida</taxon>
        <taxon>Perkinsidae</taxon>
        <taxon>Perkinsus</taxon>
    </lineage>
</organism>
<gene>
    <name evidence="3" type="ORF">FOZ62_026117</name>
</gene>
<evidence type="ECO:0000256" key="1">
    <source>
        <dbReference type="SAM" id="MobiDB-lite"/>
    </source>
</evidence>
<feature type="region of interest" description="Disordered" evidence="1">
    <location>
        <begin position="405"/>
        <end position="436"/>
    </location>
</feature>